<dbReference type="GO" id="GO:0004519">
    <property type="term" value="F:endonuclease activity"/>
    <property type="evidence" value="ECO:0007669"/>
    <property type="project" value="UniProtKB-KW"/>
</dbReference>
<dbReference type="Proteomes" id="UP000297989">
    <property type="component" value="Unassembled WGS sequence"/>
</dbReference>
<dbReference type="SUPFAM" id="SSF52540">
    <property type="entry name" value="P-loop containing nucleoside triphosphate hydrolases"/>
    <property type="match status" value="1"/>
</dbReference>
<dbReference type="GO" id="GO:0005524">
    <property type="term" value="F:ATP binding"/>
    <property type="evidence" value="ECO:0007669"/>
    <property type="project" value="InterPro"/>
</dbReference>
<dbReference type="Gene3D" id="3.40.50.300">
    <property type="entry name" value="P-loop containing nucleotide triphosphate hydrolases"/>
    <property type="match status" value="1"/>
</dbReference>
<dbReference type="NCBIfam" id="NF012027">
    <property type="entry name" value="PRK15483.1"/>
    <property type="match status" value="1"/>
</dbReference>
<evidence type="ECO:0000313" key="2">
    <source>
        <dbReference type="EMBL" id="TGD24688.1"/>
    </source>
</evidence>
<feature type="non-terminal residue" evidence="2">
    <location>
        <position position="479"/>
    </location>
</feature>
<dbReference type="AlphaFoldDB" id="A0A659S1Y5"/>
<feature type="domain" description="Helicase/UvrB N-terminal" evidence="1">
    <location>
        <begin position="8"/>
        <end position="229"/>
    </location>
</feature>
<dbReference type="InterPro" id="IPR027417">
    <property type="entry name" value="P-loop_NTPase"/>
</dbReference>
<protein>
    <submittedName>
        <fullName evidence="2">Type III restriction-modification system endonuclease</fullName>
    </submittedName>
</protein>
<proteinExistence type="predicted"/>
<reference evidence="2 3" key="1">
    <citation type="submission" date="2018-03" db="EMBL/GenBank/DDBJ databases">
        <title>Non-Typhoidal Salmonella genome sequencing and assembly.</title>
        <authorList>
            <person name="Matchawe C."/>
        </authorList>
    </citation>
    <scope>NUCLEOTIDE SEQUENCE [LARGE SCALE GENOMIC DNA]</scope>
    <source>
        <strain evidence="2 3">8EV</strain>
    </source>
</reference>
<evidence type="ECO:0000259" key="1">
    <source>
        <dbReference type="Pfam" id="PF04851"/>
    </source>
</evidence>
<comment type="caution">
    <text evidence="2">The sequence shown here is derived from an EMBL/GenBank/DDBJ whole genome shotgun (WGS) entry which is preliminary data.</text>
</comment>
<sequence>MMNILLEELPHQEQALAAILASFTGIDHAQADHNHYANPLIKGRYDDKANIDVKMETGTGKTYVYTRLMYELHQNYGLFKFVLVVPTPAIKEGARNFIISDYARQHFSQFYENTRMELCTINAGDFKVKSGRKNFPAQLLSFTDASRRDSHTIQVLLINAQMLNSASMTRDDYDQTLLGGLTSPVKGLQMTRPVVIIDEPHRFARDNKFYRAIQAIQPQMIVRFGATFPDIVEGKGKNKCVRKDYYRRQPQFDLNAVDRFHDGLVKGIDIYYPNLPEEQANNRYIVDSVTAKKLILRRGGKIAEVGVGENLADVDAGFEGSIEYAGSKMLSNDLELEAGMALVPGTFGASYQELIIQDAIDKHFDTEQANFLRSNEPENNAPRIKTLSLFFIDSIKSYRDDEGWLKLKFECLLKKKLMQLIDDYQRKTLPREVEYRSFLQATRARLRSASPPVPAGAVGEPRGAGAAAGAALGGGVGYY</sequence>
<evidence type="ECO:0000313" key="3">
    <source>
        <dbReference type="Proteomes" id="UP000297989"/>
    </source>
</evidence>
<accession>A0A659S1Y5</accession>
<dbReference type="GO" id="GO:0003677">
    <property type="term" value="F:DNA binding"/>
    <property type="evidence" value="ECO:0007669"/>
    <property type="project" value="InterPro"/>
</dbReference>
<name>A0A659S1Y5_SALET</name>
<keyword evidence="2" id="KW-0378">Hydrolase</keyword>
<dbReference type="Pfam" id="PF04851">
    <property type="entry name" value="ResIII"/>
    <property type="match status" value="1"/>
</dbReference>
<organism evidence="2 3">
    <name type="scientific">Salmonella enterica subsp. enterica serovar Poona</name>
    <dbReference type="NCBI Taxonomy" id="436295"/>
    <lineage>
        <taxon>Bacteria</taxon>
        <taxon>Pseudomonadati</taxon>
        <taxon>Pseudomonadota</taxon>
        <taxon>Gammaproteobacteria</taxon>
        <taxon>Enterobacterales</taxon>
        <taxon>Enterobacteriaceae</taxon>
        <taxon>Salmonella</taxon>
    </lineage>
</organism>
<keyword evidence="2" id="KW-0540">Nuclease</keyword>
<dbReference type="GO" id="GO:0016787">
    <property type="term" value="F:hydrolase activity"/>
    <property type="evidence" value="ECO:0007669"/>
    <property type="project" value="InterPro"/>
</dbReference>
<dbReference type="InterPro" id="IPR006935">
    <property type="entry name" value="Helicase/UvrB_N"/>
</dbReference>
<gene>
    <name evidence="2" type="ORF">C9F10_20830</name>
</gene>
<dbReference type="EMBL" id="PYKK01001441">
    <property type="protein sequence ID" value="TGD24688.1"/>
    <property type="molecule type" value="Genomic_DNA"/>
</dbReference>
<keyword evidence="2" id="KW-0255">Endonuclease</keyword>